<keyword evidence="4" id="KW-1185">Reference proteome</keyword>
<organism evidence="3 4">
    <name type="scientific">Spiroplasma floricola 23-6</name>
    <dbReference type="NCBI Taxonomy" id="1336749"/>
    <lineage>
        <taxon>Bacteria</taxon>
        <taxon>Bacillati</taxon>
        <taxon>Mycoplasmatota</taxon>
        <taxon>Mollicutes</taxon>
        <taxon>Entomoplasmatales</taxon>
        <taxon>Spiroplasmataceae</taxon>
        <taxon>Spiroplasma</taxon>
    </lineage>
</organism>
<dbReference type="Pfam" id="PF12146">
    <property type="entry name" value="Hydrolase_4"/>
    <property type="match status" value="1"/>
</dbReference>
<evidence type="ECO:0000256" key="1">
    <source>
        <dbReference type="SAM" id="Phobius"/>
    </source>
</evidence>
<dbReference type="InterPro" id="IPR052920">
    <property type="entry name" value="DNA-binding_regulatory"/>
</dbReference>
<dbReference type="KEGG" id="sfz:SFLOR_v1c00910"/>
<dbReference type="InterPro" id="IPR022742">
    <property type="entry name" value="Hydrolase_4"/>
</dbReference>
<evidence type="ECO:0000259" key="2">
    <source>
        <dbReference type="Pfam" id="PF12146"/>
    </source>
</evidence>
<sequence length="369" mass="44099">MKKKKRVKKNKLINAIKKSFKAFYGVMEKPFCAPNFEVSKKIKQFEKTKEDRKWMKEILTTNRIVRKFYKRSELEIKDLENVSLFSFKSRDNLDLVGLIYEPNKNSNKWVIASHWFAGHKTWALHHAMIFAKMGYNIIAYDFRGHGQSQDYSTTMGGKEHLDLMGAVDWLKENKQIDQLAFMGTSMGGFVSNYCSIFYQEELQKLNFKFVISDVAYASIFTLFLHIKKVYLWIIPKKRTKKFINKIIEKQNKQESNINLHEINIFTLLEEQEKKNLFPTLFFHSTDDKVTSPTDTYELMIKRNFEEDDYVMFNFSMHTQSIRYHFKNFNYKIAEFISKFEQDNTSFENIVEEWKLIEFEKRDEISILLK</sequence>
<dbReference type="AlphaFoldDB" id="A0A2K8SCH9"/>
<dbReference type="PANTHER" id="PTHR43358:SF4">
    <property type="entry name" value="ALPHA_BETA HYDROLASE FOLD-1 DOMAIN-CONTAINING PROTEIN"/>
    <property type="match status" value="1"/>
</dbReference>
<dbReference type="InterPro" id="IPR029058">
    <property type="entry name" value="AB_hydrolase_fold"/>
</dbReference>
<dbReference type="Proteomes" id="UP000231823">
    <property type="component" value="Chromosome"/>
</dbReference>
<dbReference type="RefSeq" id="WP_100916145.1">
    <property type="nucleotide sequence ID" value="NZ_CP025057.1"/>
</dbReference>
<keyword evidence="1" id="KW-0472">Membrane</keyword>
<protein>
    <recommendedName>
        <fullName evidence="2">Serine aminopeptidase S33 domain-containing protein</fullName>
    </recommendedName>
</protein>
<keyword evidence="1" id="KW-0812">Transmembrane</keyword>
<feature type="transmembrane region" description="Helical" evidence="1">
    <location>
        <begin position="179"/>
        <end position="198"/>
    </location>
</feature>
<dbReference type="EMBL" id="CP025057">
    <property type="protein sequence ID" value="AUB31152.1"/>
    <property type="molecule type" value="Genomic_DNA"/>
</dbReference>
<reference evidence="3 4" key="1">
    <citation type="submission" date="2017-12" db="EMBL/GenBank/DDBJ databases">
        <title>Complete genome sequence of Spiroplasma floricola 23-6 (ATCC 29989).</title>
        <authorList>
            <person name="Tsai Y.-M."/>
            <person name="Wu P.-S."/>
            <person name="Lo W.-S."/>
            <person name="Kuo C.-H."/>
        </authorList>
    </citation>
    <scope>NUCLEOTIDE SEQUENCE [LARGE SCALE GENOMIC DNA]</scope>
    <source>
        <strain evidence="3 4">23-6</strain>
    </source>
</reference>
<accession>A0A2K8SCH9</accession>
<keyword evidence="1" id="KW-1133">Transmembrane helix</keyword>
<evidence type="ECO:0000313" key="4">
    <source>
        <dbReference type="Proteomes" id="UP000231823"/>
    </source>
</evidence>
<dbReference type="PANTHER" id="PTHR43358">
    <property type="entry name" value="ALPHA/BETA-HYDROLASE"/>
    <property type="match status" value="1"/>
</dbReference>
<dbReference type="Gene3D" id="3.40.50.1820">
    <property type="entry name" value="alpha/beta hydrolase"/>
    <property type="match status" value="1"/>
</dbReference>
<feature type="domain" description="Serine aminopeptidase S33" evidence="2">
    <location>
        <begin position="107"/>
        <end position="203"/>
    </location>
</feature>
<dbReference type="OrthoDB" id="384284at2"/>
<name>A0A2K8SCH9_9MOLU</name>
<dbReference type="SUPFAM" id="SSF53474">
    <property type="entry name" value="alpha/beta-Hydrolases"/>
    <property type="match status" value="1"/>
</dbReference>
<proteinExistence type="predicted"/>
<gene>
    <name evidence="3" type="ORF">SFLOR_v1c00910</name>
</gene>
<evidence type="ECO:0000313" key="3">
    <source>
        <dbReference type="EMBL" id="AUB31152.1"/>
    </source>
</evidence>
<feature type="transmembrane region" description="Helical" evidence="1">
    <location>
        <begin position="210"/>
        <end position="233"/>
    </location>
</feature>